<evidence type="ECO:0000256" key="8">
    <source>
        <dbReference type="PIRSR" id="PIRSR004682-1"/>
    </source>
</evidence>
<evidence type="ECO:0000256" key="7">
    <source>
        <dbReference type="PIRNR" id="PIRNR004682"/>
    </source>
</evidence>
<dbReference type="PANTHER" id="PTHR42891">
    <property type="entry name" value="D-GLYCERO-BETA-D-MANNO-HEPTOSE-1,7-BISPHOSPHATE 7-PHOSPHATASE"/>
    <property type="match status" value="1"/>
</dbReference>
<feature type="site" description="Contributes to substrate recognition" evidence="9">
    <location>
        <position position="99"/>
    </location>
</feature>
<name>A0A6P1NZ04_9BACT</name>
<feature type="binding site" evidence="10">
    <location>
        <position position="125"/>
    </location>
    <ligand>
        <name>Mg(2+)</name>
        <dbReference type="ChEBI" id="CHEBI:18420"/>
    </ligand>
</feature>
<feature type="site" description="Stabilizes the phosphoryl group" evidence="9">
    <location>
        <position position="100"/>
    </location>
</feature>
<evidence type="ECO:0000256" key="3">
    <source>
        <dbReference type="ARBA" id="ARBA00022723"/>
    </source>
</evidence>
<feature type="active site" description="Proton donor" evidence="8">
    <location>
        <position position="10"/>
    </location>
</feature>
<dbReference type="KEGG" id="nib:GU926_06315"/>
<keyword evidence="4 7" id="KW-0378">Hydrolase</keyword>
<dbReference type="PIRSF" id="PIRSF004682">
    <property type="entry name" value="GmhB"/>
    <property type="match status" value="1"/>
</dbReference>
<evidence type="ECO:0000256" key="9">
    <source>
        <dbReference type="PIRSR" id="PIRSR004682-3"/>
    </source>
</evidence>
<dbReference type="InterPro" id="IPR023214">
    <property type="entry name" value="HAD_sf"/>
</dbReference>
<evidence type="ECO:0000256" key="6">
    <source>
        <dbReference type="ARBA" id="ARBA00031828"/>
    </source>
</evidence>
<dbReference type="GO" id="GO:0005737">
    <property type="term" value="C:cytoplasm"/>
    <property type="evidence" value="ECO:0007669"/>
    <property type="project" value="UniProtKB-SubCell"/>
</dbReference>
<keyword evidence="12" id="KW-1185">Reference proteome</keyword>
<dbReference type="RefSeq" id="WP_160690095.1">
    <property type="nucleotide sequence ID" value="NZ_CP047897.1"/>
</dbReference>
<keyword evidence="2 7" id="KW-0963">Cytoplasm</keyword>
<feature type="binding site" evidence="10">
    <location>
        <position position="8"/>
    </location>
    <ligand>
        <name>Mg(2+)</name>
        <dbReference type="ChEBI" id="CHEBI:18420"/>
    </ligand>
</feature>
<sequence>MAKAVFLDRDGVLNVERGAYTFKVEDFEICAGVPRALTLLKEHGYYLIVITNQGGIAKGLYTKEDVVACHEKLQKASGGLLDALYMAPAHDAVSASLARKPNSLLLEKAMAKFNLDPAQCWMVGDQLRDMQAAQKVGVKGILVGEQHALDTYAMQVKDLAEAAHLILAQGQK</sequence>
<feature type="binding site" evidence="10">
    <location>
        <position position="10"/>
    </location>
    <ligand>
        <name>Mg(2+)</name>
        <dbReference type="ChEBI" id="CHEBI:18420"/>
    </ligand>
</feature>
<evidence type="ECO:0000256" key="10">
    <source>
        <dbReference type="PIRSR" id="PIRSR004682-4"/>
    </source>
</evidence>
<dbReference type="SUPFAM" id="SSF56784">
    <property type="entry name" value="HAD-like"/>
    <property type="match status" value="1"/>
</dbReference>
<accession>A0A6P1NZ04</accession>
<evidence type="ECO:0000256" key="4">
    <source>
        <dbReference type="ARBA" id="ARBA00022801"/>
    </source>
</evidence>
<dbReference type="GO" id="GO:0016791">
    <property type="term" value="F:phosphatase activity"/>
    <property type="evidence" value="ECO:0007669"/>
    <property type="project" value="InterPro"/>
</dbReference>
<dbReference type="NCBIfam" id="TIGR01656">
    <property type="entry name" value="Histidinol-ppas"/>
    <property type="match status" value="1"/>
</dbReference>
<dbReference type="Pfam" id="PF13242">
    <property type="entry name" value="Hydrolase_like"/>
    <property type="match status" value="1"/>
</dbReference>
<dbReference type="GO" id="GO:0005975">
    <property type="term" value="P:carbohydrate metabolic process"/>
    <property type="evidence" value="ECO:0007669"/>
    <property type="project" value="InterPro"/>
</dbReference>
<evidence type="ECO:0000256" key="5">
    <source>
        <dbReference type="ARBA" id="ARBA00023277"/>
    </source>
</evidence>
<dbReference type="CDD" id="cd07503">
    <property type="entry name" value="HAD_HisB-N"/>
    <property type="match status" value="1"/>
</dbReference>
<dbReference type="InterPro" id="IPR006543">
    <property type="entry name" value="Histidinol-phos"/>
</dbReference>
<evidence type="ECO:0000256" key="2">
    <source>
        <dbReference type="ARBA" id="ARBA00022490"/>
    </source>
</evidence>
<protein>
    <recommendedName>
        <fullName evidence="6 7">D,D-heptose 1,7-bisphosphate phosphatase</fullName>
        <ecNumber evidence="7">3.1.3.-</ecNumber>
    </recommendedName>
</protein>
<organism evidence="11 12">
    <name type="scientific">Nibribacter ruber</name>
    <dbReference type="NCBI Taxonomy" id="2698458"/>
    <lineage>
        <taxon>Bacteria</taxon>
        <taxon>Pseudomonadati</taxon>
        <taxon>Bacteroidota</taxon>
        <taxon>Cytophagia</taxon>
        <taxon>Cytophagales</taxon>
        <taxon>Hymenobacteraceae</taxon>
        <taxon>Nibribacter</taxon>
    </lineage>
</organism>
<keyword evidence="5 7" id="KW-0119">Carbohydrate metabolism</keyword>
<dbReference type="InterPro" id="IPR036412">
    <property type="entry name" value="HAD-like_sf"/>
</dbReference>
<dbReference type="EC" id="3.1.3.-" evidence="7"/>
<evidence type="ECO:0000313" key="11">
    <source>
        <dbReference type="EMBL" id="QHL87071.1"/>
    </source>
</evidence>
<comment type="cofactor">
    <cofactor evidence="10">
        <name>Mg(2+)</name>
        <dbReference type="ChEBI" id="CHEBI:18420"/>
    </cofactor>
</comment>
<dbReference type="InterPro" id="IPR004446">
    <property type="entry name" value="Heptose_bisP_phosphatase"/>
</dbReference>
<comment type="subcellular location">
    <subcellularLocation>
        <location evidence="1 7">Cytoplasm</location>
    </subcellularLocation>
</comment>
<dbReference type="EMBL" id="CP047897">
    <property type="protein sequence ID" value="QHL87071.1"/>
    <property type="molecule type" value="Genomic_DNA"/>
</dbReference>
<dbReference type="AlphaFoldDB" id="A0A6P1NZ04"/>
<feature type="active site" description="Nucleophile" evidence="8">
    <location>
        <position position="8"/>
    </location>
</feature>
<dbReference type="GO" id="GO:0046872">
    <property type="term" value="F:metal ion binding"/>
    <property type="evidence" value="ECO:0007669"/>
    <property type="project" value="UniProtKB-KW"/>
</dbReference>
<dbReference type="NCBIfam" id="TIGR01662">
    <property type="entry name" value="HAD-SF-IIIA"/>
    <property type="match status" value="1"/>
</dbReference>
<keyword evidence="3 10" id="KW-0479">Metal-binding</keyword>
<dbReference type="PANTHER" id="PTHR42891:SF1">
    <property type="entry name" value="D-GLYCERO-BETA-D-MANNO-HEPTOSE-1,7-BISPHOSPHATE 7-PHOSPHATASE"/>
    <property type="match status" value="1"/>
</dbReference>
<evidence type="ECO:0000256" key="1">
    <source>
        <dbReference type="ARBA" id="ARBA00004496"/>
    </source>
</evidence>
<gene>
    <name evidence="11" type="ORF">GU926_06315</name>
</gene>
<dbReference type="Proteomes" id="UP000464214">
    <property type="component" value="Chromosome"/>
</dbReference>
<keyword evidence="10" id="KW-0460">Magnesium</keyword>
<evidence type="ECO:0000313" key="12">
    <source>
        <dbReference type="Proteomes" id="UP000464214"/>
    </source>
</evidence>
<dbReference type="Gene3D" id="3.40.50.1000">
    <property type="entry name" value="HAD superfamily/HAD-like"/>
    <property type="match status" value="1"/>
</dbReference>
<comment type="similarity">
    <text evidence="7">Belongs to the gmhB family.</text>
</comment>
<reference evidence="11 12" key="1">
    <citation type="submission" date="2020-01" db="EMBL/GenBank/DDBJ databases">
        <authorList>
            <person name="Kim M."/>
        </authorList>
    </citation>
    <scope>NUCLEOTIDE SEQUENCE [LARGE SCALE GENOMIC DNA]</scope>
    <source>
        <strain evidence="11 12">BT10</strain>
    </source>
</reference>
<dbReference type="InterPro" id="IPR006549">
    <property type="entry name" value="HAD-SF_hydro_IIIA"/>
</dbReference>
<proteinExistence type="inferred from homology"/>
<feature type="site" description="Stabilizes the phosphoryl group" evidence="9">
    <location>
        <position position="51"/>
    </location>
</feature>